<dbReference type="CDD" id="cd12183">
    <property type="entry name" value="LDH_like_2"/>
    <property type="match status" value="1"/>
</dbReference>
<feature type="domain" description="D-isomer specific 2-hydroxyacid dehydrogenase NAD-binding" evidence="6">
    <location>
        <begin position="110"/>
        <end position="298"/>
    </location>
</feature>
<dbReference type="PANTHER" id="PTHR43026:SF1">
    <property type="entry name" value="2-HYDROXYACID DEHYDROGENASE HOMOLOG 1-RELATED"/>
    <property type="match status" value="1"/>
</dbReference>
<dbReference type="SUPFAM" id="SSF52283">
    <property type="entry name" value="Formate/glycerate dehydrogenase catalytic domain-like"/>
    <property type="match status" value="1"/>
</dbReference>
<protein>
    <submittedName>
        <fullName evidence="7">2-hydroxyacid dehydrogenase</fullName>
    </submittedName>
</protein>
<keyword evidence="2 4" id="KW-0560">Oxidoreductase</keyword>
<sequence length="341" mass="36475">MRILVYSAHSHDRRDLLAANQRHGHALDFTEARLGPETLRLAAGYPAICTFVNDPLDADTLARLQAGGTGLILLRCAGYNQVDVAVAERLGLTVLRVPAYSPHAVAEHTVGLLLTLNRHLHRAYNRTRENDFRLEGLEGFDLVGKTVGVIGAGRIGTVFARIMRGFGCRVLIHDPLGVPPALLAEGMIASALDDLLAESDVVSLHCPLTPATHHLIGAAALARMKPGVMLINTSRGALLDTALVIEALKSGRIGALGLDVYEQEGDLFFEDLSSSIVTDDVFQRLLTFPNVVVTGHQAFFTREALAAIAETTLSNADDYLAGRAAGSGNRVDSSLLRPAPV</sequence>
<evidence type="ECO:0000256" key="3">
    <source>
        <dbReference type="ARBA" id="ARBA00023027"/>
    </source>
</evidence>
<dbReference type="Pfam" id="PF02826">
    <property type="entry name" value="2-Hacid_dh_C"/>
    <property type="match status" value="1"/>
</dbReference>
<dbReference type="Proteomes" id="UP000282106">
    <property type="component" value="Unassembled WGS sequence"/>
</dbReference>
<name>A0A3N0VLQ2_9GAMM</name>
<keyword evidence="3" id="KW-0520">NAD</keyword>
<organism evidence="7 8">
    <name type="scientific">Stagnimonas aquatica</name>
    <dbReference type="NCBI Taxonomy" id="2689987"/>
    <lineage>
        <taxon>Bacteria</taxon>
        <taxon>Pseudomonadati</taxon>
        <taxon>Pseudomonadota</taxon>
        <taxon>Gammaproteobacteria</taxon>
        <taxon>Nevskiales</taxon>
        <taxon>Nevskiaceae</taxon>
        <taxon>Stagnimonas</taxon>
    </lineage>
</organism>
<dbReference type="SUPFAM" id="SSF51735">
    <property type="entry name" value="NAD(P)-binding Rossmann-fold domains"/>
    <property type="match status" value="1"/>
</dbReference>
<keyword evidence="8" id="KW-1185">Reference proteome</keyword>
<evidence type="ECO:0000313" key="7">
    <source>
        <dbReference type="EMBL" id="ROH93665.1"/>
    </source>
</evidence>
<dbReference type="InterPro" id="IPR058205">
    <property type="entry name" value="D-LDH-like"/>
</dbReference>
<evidence type="ECO:0000256" key="4">
    <source>
        <dbReference type="RuleBase" id="RU003719"/>
    </source>
</evidence>
<dbReference type="Gene3D" id="3.40.50.720">
    <property type="entry name" value="NAD(P)-binding Rossmann-like Domain"/>
    <property type="match status" value="2"/>
</dbReference>
<dbReference type="InterPro" id="IPR006139">
    <property type="entry name" value="D-isomer_2_OHA_DH_cat_dom"/>
</dbReference>
<evidence type="ECO:0000313" key="8">
    <source>
        <dbReference type="Proteomes" id="UP000282106"/>
    </source>
</evidence>
<dbReference type="InParanoid" id="A0A3N0VLQ2"/>
<comment type="similarity">
    <text evidence="1 4">Belongs to the D-isomer specific 2-hydroxyacid dehydrogenase family.</text>
</comment>
<dbReference type="InterPro" id="IPR006140">
    <property type="entry name" value="D-isomer_DH_NAD-bd"/>
</dbReference>
<dbReference type="RefSeq" id="WP_123210520.1">
    <property type="nucleotide sequence ID" value="NZ_RJVO01000001.1"/>
</dbReference>
<dbReference type="Pfam" id="PF00389">
    <property type="entry name" value="2-Hacid_dh"/>
    <property type="match status" value="1"/>
</dbReference>
<gene>
    <name evidence="7" type="ORF">ED208_03845</name>
</gene>
<evidence type="ECO:0000256" key="1">
    <source>
        <dbReference type="ARBA" id="ARBA00005854"/>
    </source>
</evidence>
<proteinExistence type="inferred from homology"/>
<dbReference type="InterPro" id="IPR029753">
    <property type="entry name" value="D-isomer_DH_CS"/>
</dbReference>
<dbReference type="PROSITE" id="PS00065">
    <property type="entry name" value="D_2_HYDROXYACID_DH_1"/>
    <property type="match status" value="1"/>
</dbReference>
<dbReference type="InterPro" id="IPR036291">
    <property type="entry name" value="NAD(P)-bd_dom_sf"/>
</dbReference>
<dbReference type="FunCoup" id="A0A3N0VLQ2">
    <property type="interactions" value="320"/>
</dbReference>
<evidence type="ECO:0000259" key="5">
    <source>
        <dbReference type="Pfam" id="PF00389"/>
    </source>
</evidence>
<dbReference type="PANTHER" id="PTHR43026">
    <property type="entry name" value="2-HYDROXYACID DEHYDROGENASE HOMOLOG 1-RELATED"/>
    <property type="match status" value="1"/>
</dbReference>
<evidence type="ECO:0000256" key="2">
    <source>
        <dbReference type="ARBA" id="ARBA00023002"/>
    </source>
</evidence>
<dbReference type="PROSITE" id="PS00671">
    <property type="entry name" value="D_2_HYDROXYACID_DH_3"/>
    <property type="match status" value="1"/>
</dbReference>
<feature type="domain" description="D-isomer specific 2-hydroxyacid dehydrogenase catalytic" evidence="5">
    <location>
        <begin position="3"/>
        <end position="324"/>
    </location>
</feature>
<dbReference type="AlphaFoldDB" id="A0A3N0VLQ2"/>
<dbReference type="EMBL" id="RJVO01000001">
    <property type="protein sequence ID" value="ROH93665.1"/>
    <property type="molecule type" value="Genomic_DNA"/>
</dbReference>
<evidence type="ECO:0000259" key="6">
    <source>
        <dbReference type="Pfam" id="PF02826"/>
    </source>
</evidence>
<dbReference type="GO" id="GO:0051287">
    <property type="term" value="F:NAD binding"/>
    <property type="evidence" value="ECO:0007669"/>
    <property type="project" value="InterPro"/>
</dbReference>
<dbReference type="GO" id="GO:0008720">
    <property type="term" value="F:D-lactate dehydrogenase (NAD+) activity"/>
    <property type="evidence" value="ECO:0007669"/>
    <property type="project" value="TreeGrafter"/>
</dbReference>
<comment type="caution">
    <text evidence="7">The sequence shown here is derived from an EMBL/GenBank/DDBJ whole genome shotgun (WGS) entry which is preliminary data.</text>
</comment>
<dbReference type="PROSITE" id="PS00670">
    <property type="entry name" value="D_2_HYDROXYACID_DH_2"/>
    <property type="match status" value="1"/>
</dbReference>
<reference evidence="7 8" key="1">
    <citation type="submission" date="2018-10" db="EMBL/GenBank/DDBJ databases">
        <authorList>
            <person name="Chen W.-M."/>
        </authorList>
    </citation>
    <scope>NUCLEOTIDE SEQUENCE [LARGE SCALE GENOMIC DNA]</scope>
    <source>
        <strain evidence="7 8">THS-13</strain>
    </source>
</reference>
<accession>A0A3N0VLQ2</accession>
<dbReference type="InterPro" id="IPR029752">
    <property type="entry name" value="D-isomer_DH_CS1"/>
</dbReference>